<keyword evidence="6" id="KW-0808">Transferase</keyword>
<dbReference type="InterPro" id="IPR010559">
    <property type="entry name" value="Sig_transdc_His_kin_internal"/>
</dbReference>
<reference evidence="15 16" key="1">
    <citation type="submission" date="2021-03" db="EMBL/GenBank/DDBJ databases">
        <title>Genomic Encyclopedia of Type Strains, Phase IV (KMG-IV): sequencing the most valuable type-strain genomes for metagenomic binning, comparative biology and taxonomic classification.</title>
        <authorList>
            <person name="Goeker M."/>
        </authorList>
    </citation>
    <scope>NUCLEOTIDE SEQUENCE [LARGE SCALE GENOMIC DNA]</scope>
    <source>
        <strain evidence="15 16">DSM 26048</strain>
    </source>
</reference>
<evidence type="ECO:0000256" key="3">
    <source>
        <dbReference type="ARBA" id="ARBA00012438"/>
    </source>
</evidence>
<evidence type="ECO:0000256" key="4">
    <source>
        <dbReference type="ARBA" id="ARBA00022475"/>
    </source>
</evidence>
<dbReference type="Pfam" id="PF06580">
    <property type="entry name" value="His_kinase"/>
    <property type="match status" value="1"/>
</dbReference>
<dbReference type="Pfam" id="PF02518">
    <property type="entry name" value="HATPase_c"/>
    <property type="match status" value="1"/>
</dbReference>
<dbReference type="PROSITE" id="PS50109">
    <property type="entry name" value="HIS_KIN"/>
    <property type="match status" value="1"/>
</dbReference>
<accession>A0ABS4J3R6</accession>
<dbReference type="EMBL" id="JAGGLB010000025">
    <property type="protein sequence ID" value="MBP1994482.1"/>
    <property type="molecule type" value="Genomic_DNA"/>
</dbReference>
<evidence type="ECO:0000256" key="5">
    <source>
        <dbReference type="ARBA" id="ARBA00022553"/>
    </source>
</evidence>
<dbReference type="PANTHER" id="PTHR34220:SF7">
    <property type="entry name" value="SENSOR HISTIDINE KINASE YPDA"/>
    <property type="match status" value="1"/>
</dbReference>
<comment type="subcellular location">
    <subcellularLocation>
        <location evidence="2">Cell membrane</location>
        <topology evidence="2">Multi-pass membrane protein</topology>
    </subcellularLocation>
</comment>
<dbReference type="PANTHER" id="PTHR34220">
    <property type="entry name" value="SENSOR HISTIDINE KINASE YPDA"/>
    <property type="match status" value="1"/>
</dbReference>
<keyword evidence="16" id="KW-1185">Reference proteome</keyword>
<evidence type="ECO:0000313" key="15">
    <source>
        <dbReference type="EMBL" id="MBP1994482.1"/>
    </source>
</evidence>
<organism evidence="15 16">
    <name type="scientific">Paenibacillus eucommiae</name>
    <dbReference type="NCBI Taxonomy" id="1355755"/>
    <lineage>
        <taxon>Bacteria</taxon>
        <taxon>Bacillati</taxon>
        <taxon>Bacillota</taxon>
        <taxon>Bacilli</taxon>
        <taxon>Bacillales</taxon>
        <taxon>Paenibacillaceae</taxon>
        <taxon>Paenibacillus</taxon>
    </lineage>
</organism>
<dbReference type="SUPFAM" id="SSF158472">
    <property type="entry name" value="HAMP domain-like"/>
    <property type="match status" value="1"/>
</dbReference>
<dbReference type="CDD" id="cd06225">
    <property type="entry name" value="HAMP"/>
    <property type="match status" value="1"/>
</dbReference>
<feature type="transmembrane region" description="Helical" evidence="12">
    <location>
        <begin position="275"/>
        <end position="301"/>
    </location>
</feature>
<keyword evidence="10" id="KW-0902">Two-component regulatory system</keyword>
<keyword evidence="8 15" id="KW-0418">Kinase</keyword>
<proteinExistence type="predicted"/>
<dbReference type="EC" id="2.7.13.3" evidence="3"/>
<protein>
    <recommendedName>
        <fullName evidence="3">histidine kinase</fullName>
        <ecNumber evidence="3">2.7.13.3</ecNumber>
    </recommendedName>
</protein>
<keyword evidence="11 12" id="KW-0472">Membrane</keyword>
<dbReference type="PROSITE" id="PS50885">
    <property type="entry name" value="HAMP"/>
    <property type="match status" value="1"/>
</dbReference>
<sequence length="565" mass="64637">MNLFRRLWMHLTSRLLYKMVIIYSLLVVTPLIVIISLFYFRSTEIIETKIRETTNQTLVETADKIDGILKLFEQKADNISRDLNANRILKNELDPEMFTLTKEEKSLYTKQLKEQLNLEVAANEMIDAIYIFADNGSVYASEGATEVESYLALTYIAHEVPGKLGWAFFTDNQRLMSAMEIKNVAMEKNIGMISIALKPDKVFEMYASYSDKSFYIANSGDLILSAHDLDSIGSRLRLTGEDKNTIVNKRISLYSGLVYYSMIPKKMLNKEINDLAYFAAGITLAAWIVVLILTVFILRYITNPLVRLARLMRMAEREEFKLLEGVRTHDEIAQLCNSFNRLITEMQNLIQKVYKTELLKKEADLKAIKMHLNPHFLYNTLESVSILAGEAGSKEVPDMIQTLSRILRFSISPIEDFIPLKTEINLAVSYLQLHKYRYKNRLIWQTEMDEELSAIKVPKLILQPIVENAIIHGIDQTGRPGMITIRAYEKDYDLWLEVEDDGPGFTARPSPSGLGTGLDNVTSRIKIYYGQEYGVSMEKRADGASGTVVRIRLPITLENKERDIL</sequence>
<evidence type="ECO:0000256" key="6">
    <source>
        <dbReference type="ARBA" id="ARBA00022679"/>
    </source>
</evidence>
<evidence type="ECO:0000256" key="9">
    <source>
        <dbReference type="ARBA" id="ARBA00022840"/>
    </source>
</evidence>
<evidence type="ECO:0000256" key="10">
    <source>
        <dbReference type="ARBA" id="ARBA00023012"/>
    </source>
</evidence>
<dbReference type="GO" id="GO:0016301">
    <property type="term" value="F:kinase activity"/>
    <property type="evidence" value="ECO:0007669"/>
    <property type="project" value="UniProtKB-KW"/>
</dbReference>
<comment type="catalytic activity">
    <reaction evidence="1">
        <text>ATP + protein L-histidine = ADP + protein N-phospho-L-histidine.</text>
        <dbReference type="EC" id="2.7.13.3"/>
    </reaction>
</comment>
<dbReference type="InterPro" id="IPR036890">
    <property type="entry name" value="HATPase_C_sf"/>
</dbReference>
<evidence type="ECO:0000313" key="16">
    <source>
        <dbReference type="Proteomes" id="UP001519287"/>
    </source>
</evidence>
<dbReference type="InterPro" id="IPR005467">
    <property type="entry name" value="His_kinase_dom"/>
</dbReference>
<evidence type="ECO:0000256" key="2">
    <source>
        <dbReference type="ARBA" id="ARBA00004651"/>
    </source>
</evidence>
<dbReference type="InterPro" id="IPR003594">
    <property type="entry name" value="HATPase_dom"/>
</dbReference>
<evidence type="ECO:0000256" key="1">
    <source>
        <dbReference type="ARBA" id="ARBA00000085"/>
    </source>
</evidence>
<dbReference type="Gene3D" id="3.30.565.10">
    <property type="entry name" value="Histidine kinase-like ATPase, C-terminal domain"/>
    <property type="match status" value="1"/>
</dbReference>
<keyword evidence="12" id="KW-1133">Transmembrane helix</keyword>
<dbReference type="SMART" id="SM00387">
    <property type="entry name" value="HATPase_c"/>
    <property type="match status" value="1"/>
</dbReference>
<evidence type="ECO:0000256" key="8">
    <source>
        <dbReference type="ARBA" id="ARBA00022777"/>
    </source>
</evidence>
<evidence type="ECO:0000256" key="11">
    <source>
        <dbReference type="ARBA" id="ARBA00023136"/>
    </source>
</evidence>
<dbReference type="RefSeq" id="WP_209976318.1">
    <property type="nucleotide sequence ID" value="NZ_JAGGLB010000025.1"/>
</dbReference>
<dbReference type="Pfam" id="PF00672">
    <property type="entry name" value="HAMP"/>
    <property type="match status" value="1"/>
</dbReference>
<feature type="domain" description="Histidine kinase" evidence="13">
    <location>
        <begin position="462"/>
        <end position="557"/>
    </location>
</feature>
<name>A0ABS4J3R6_9BACL</name>
<feature type="domain" description="HAMP" evidence="14">
    <location>
        <begin position="299"/>
        <end position="351"/>
    </location>
</feature>
<gene>
    <name evidence="15" type="ORF">J2Z66_006118</name>
</gene>
<keyword evidence="4" id="KW-1003">Cell membrane</keyword>
<feature type="transmembrane region" description="Helical" evidence="12">
    <location>
        <begin position="20"/>
        <end position="40"/>
    </location>
</feature>
<keyword evidence="5" id="KW-0597">Phosphoprotein</keyword>
<keyword evidence="7" id="KW-0547">Nucleotide-binding</keyword>
<keyword evidence="9" id="KW-0067">ATP-binding</keyword>
<dbReference type="SUPFAM" id="SSF55874">
    <property type="entry name" value="ATPase domain of HSP90 chaperone/DNA topoisomerase II/histidine kinase"/>
    <property type="match status" value="1"/>
</dbReference>
<dbReference type="Proteomes" id="UP001519287">
    <property type="component" value="Unassembled WGS sequence"/>
</dbReference>
<evidence type="ECO:0000259" key="13">
    <source>
        <dbReference type="PROSITE" id="PS50109"/>
    </source>
</evidence>
<dbReference type="InterPro" id="IPR050640">
    <property type="entry name" value="Bact_2-comp_sensor_kinase"/>
</dbReference>
<keyword evidence="12" id="KW-0812">Transmembrane</keyword>
<comment type="caution">
    <text evidence="15">The sequence shown here is derived from an EMBL/GenBank/DDBJ whole genome shotgun (WGS) entry which is preliminary data.</text>
</comment>
<evidence type="ECO:0000256" key="7">
    <source>
        <dbReference type="ARBA" id="ARBA00022741"/>
    </source>
</evidence>
<dbReference type="InterPro" id="IPR003660">
    <property type="entry name" value="HAMP_dom"/>
</dbReference>
<evidence type="ECO:0000259" key="14">
    <source>
        <dbReference type="PROSITE" id="PS50885"/>
    </source>
</evidence>
<evidence type="ECO:0000256" key="12">
    <source>
        <dbReference type="SAM" id="Phobius"/>
    </source>
</evidence>
<dbReference type="Gene3D" id="6.10.340.10">
    <property type="match status" value="1"/>
</dbReference>